<dbReference type="KEGG" id="rul:UC8_23480"/>
<evidence type="ECO:0008006" key="3">
    <source>
        <dbReference type="Google" id="ProtNLM"/>
    </source>
</evidence>
<evidence type="ECO:0000313" key="1">
    <source>
        <dbReference type="EMBL" id="QEG40339.1"/>
    </source>
</evidence>
<accession>A0A5B9QR01</accession>
<protein>
    <recommendedName>
        <fullName evidence="3">Lipopolysaccharide-assembly</fullName>
    </recommendedName>
</protein>
<dbReference type="GO" id="GO:0043165">
    <property type="term" value="P:Gram-negative-bacterium-type cell outer membrane assembly"/>
    <property type="evidence" value="ECO:0007669"/>
    <property type="project" value="InterPro"/>
</dbReference>
<gene>
    <name evidence="1" type="ORF">UC8_23480</name>
</gene>
<dbReference type="AlphaFoldDB" id="A0A5B9QR01"/>
<dbReference type="InterPro" id="IPR007485">
    <property type="entry name" value="LPS_assembly_LptE"/>
</dbReference>
<name>A0A5B9QR01_9BACT</name>
<reference evidence="1 2" key="1">
    <citation type="submission" date="2019-08" db="EMBL/GenBank/DDBJ databases">
        <title>Deep-cultivation of Planctomycetes and their phenomic and genomic characterization uncovers novel biology.</title>
        <authorList>
            <person name="Wiegand S."/>
            <person name="Jogler M."/>
            <person name="Boedeker C."/>
            <person name="Pinto D."/>
            <person name="Vollmers J."/>
            <person name="Rivas-Marin E."/>
            <person name="Kohn T."/>
            <person name="Peeters S.H."/>
            <person name="Heuer A."/>
            <person name="Rast P."/>
            <person name="Oberbeckmann S."/>
            <person name="Bunk B."/>
            <person name="Jeske O."/>
            <person name="Meyerdierks A."/>
            <person name="Storesund J.E."/>
            <person name="Kallscheuer N."/>
            <person name="Luecker S."/>
            <person name="Lage O.M."/>
            <person name="Pohl T."/>
            <person name="Merkel B.J."/>
            <person name="Hornburger P."/>
            <person name="Mueller R.-W."/>
            <person name="Bruemmer F."/>
            <person name="Labrenz M."/>
            <person name="Spormann A.M."/>
            <person name="Op den Camp H."/>
            <person name="Overmann J."/>
            <person name="Amann R."/>
            <person name="Jetten M.S.M."/>
            <person name="Mascher T."/>
            <person name="Medema M.H."/>
            <person name="Devos D.P."/>
            <person name="Kaster A.-K."/>
            <person name="Ovreas L."/>
            <person name="Rohde M."/>
            <person name="Galperin M.Y."/>
            <person name="Jogler C."/>
        </authorList>
    </citation>
    <scope>NUCLEOTIDE SEQUENCE [LARGE SCALE GENOMIC DNA]</scope>
    <source>
        <strain evidence="1 2">UC8</strain>
    </source>
</reference>
<sequence length="189" mass="20956">MVMTMPAPPTAPTRLQPVWTMALCLVSVLSTVGCAGYQIGPHAMYRSDIRTVYVPVARNDTFRHDLGVRLTEAVNREIEQRTPYKVTGDPTADSTLTVRFLTETKRVLTETSGDDPRALDAVVSVQATWLDRSGQVLMQNQLLPDNSLAFTFSQSGRLVPEAGQSVETELQDAIDDLATRIVSNMEMRW</sequence>
<evidence type="ECO:0000313" key="2">
    <source>
        <dbReference type="Proteomes" id="UP000325286"/>
    </source>
</evidence>
<dbReference type="GO" id="GO:0019867">
    <property type="term" value="C:outer membrane"/>
    <property type="evidence" value="ECO:0007669"/>
    <property type="project" value="InterPro"/>
</dbReference>
<dbReference type="Proteomes" id="UP000325286">
    <property type="component" value="Chromosome"/>
</dbReference>
<proteinExistence type="predicted"/>
<keyword evidence="2" id="KW-1185">Reference proteome</keyword>
<organism evidence="1 2">
    <name type="scientific">Roseimaritima ulvae</name>
    <dbReference type="NCBI Taxonomy" id="980254"/>
    <lineage>
        <taxon>Bacteria</taxon>
        <taxon>Pseudomonadati</taxon>
        <taxon>Planctomycetota</taxon>
        <taxon>Planctomycetia</taxon>
        <taxon>Pirellulales</taxon>
        <taxon>Pirellulaceae</taxon>
        <taxon>Roseimaritima</taxon>
    </lineage>
</organism>
<dbReference type="Pfam" id="PF04390">
    <property type="entry name" value="LptE"/>
    <property type="match status" value="1"/>
</dbReference>
<dbReference type="EMBL" id="CP042914">
    <property type="protein sequence ID" value="QEG40339.1"/>
    <property type="molecule type" value="Genomic_DNA"/>
</dbReference>